<proteinExistence type="predicted"/>
<reference evidence="1 2" key="1">
    <citation type="submission" date="2020-02" db="EMBL/GenBank/DDBJ databases">
        <title>Rhodobacter translucens sp. nov., a novel bacterium isolated from activated sludge.</title>
        <authorList>
            <person name="Liu J."/>
        </authorList>
    </citation>
    <scope>NUCLEOTIDE SEQUENCE [LARGE SCALE GENOMIC DNA]</scope>
    <source>
        <strain evidence="1 2">HX-7-19</strain>
    </source>
</reference>
<evidence type="ECO:0000313" key="2">
    <source>
        <dbReference type="Proteomes" id="UP000474758"/>
    </source>
</evidence>
<gene>
    <name evidence="1" type="ORF">G5V65_20540</name>
</gene>
<evidence type="ECO:0000313" key="1">
    <source>
        <dbReference type="EMBL" id="NGQ93279.1"/>
    </source>
</evidence>
<protein>
    <submittedName>
        <fullName evidence="1">Uncharacterized protein</fullName>
    </submittedName>
</protein>
<accession>A0A6M1TSJ4</accession>
<dbReference type="InterPro" id="IPR029045">
    <property type="entry name" value="ClpP/crotonase-like_dom_sf"/>
</dbReference>
<dbReference type="AlphaFoldDB" id="A0A6M1TSJ4"/>
<dbReference type="RefSeq" id="WP_165054197.1">
    <property type="nucleotide sequence ID" value="NZ_JAALFE010000041.1"/>
</dbReference>
<comment type="caution">
    <text evidence="1">The sequence shown here is derived from an EMBL/GenBank/DDBJ whole genome shotgun (WGS) entry which is preliminary data.</text>
</comment>
<dbReference type="SUPFAM" id="SSF52096">
    <property type="entry name" value="ClpP/crotonase"/>
    <property type="match status" value="1"/>
</dbReference>
<sequence length="353" mass="38334">MEFSAATNKGNMSTSSWIAATGKIGPETPERFRAFLASEQYVPGQIVLHSPGGNLAAGMELGRMIRQAGLTAHIGTTERVFEGYNAPCDTWWDEVKAGVCASSCAYAFLGGRERFVDSPYYPTSPSLLGFHQFYGNPERGSDMLTAEQVTEIETSTLSIAQALTGQIVLYAIEMGVDARIVAFASATPSDGLYFPTTAELEELSIASGSGLTKWFMEPYGDGLVVAARPHRSDSMLDQITAFCSKSSGTASLLFTMDLATPSYPNPDDLPLHAVELTIDGQLYSIGRRDLTLRYGDDKIFITVPIEALKTGLTRAREIDFRLDSARVMGGFREGGELSDIERQSLALAWRNCI</sequence>
<organism evidence="1 2">
    <name type="scientific">Paragemmobacter kunshanensis</name>
    <dbReference type="NCBI Taxonomy" id="2583234"/>
    <lineage>
        <taxon>Bacteria</taxon>
        <taxon>Pseudomonadati</taxon>
        <taxon>Pseudomonadota</taxon>
        <taxon>Alphaproteobacteria</taxon>
        <taxon>Rhodobacterales</taxon>
        <taxon>Paracoccaceae</taxon>
        <taxon>Paragemmobacter</taxon>
    </lineage>
</organism>
<name>A0A6M1TSJ4_9RHOB</name>
<keyword evidence="2" id="KW-1185">Reference proteome</keyword>
<dbReference type="Proteomes" id="UP000474758">
    <property type="component" value="Unassembled WGS sequence"/>
</dbReference>
<dbReference type="EMBL" id="JAALFE010000041">
    <property type="protein sequence ID" value="NGQ93279.1"/>
    <property type="molecule type" value="Genomic_DNA"/>
</dbReference>